<protein>
    <submittedName>
        <fullName evidence="2">Uncharacterized protein</fullName>
    </submittedName>
</protein>
<gene>
    <name evidence="2" type="ORF">SAMN05216439_0596</name>
</gene>
<evidence type="ECO:0000313" key="3">
    <source>
        <dbReference type="Proteomes" id="UP000199506"/>
    </source>
</evidence>
<keyword evidence="1" id="KW-0472">Membrane</keyword>
<accession>A0A1H7FAC7</accession>
<keyword evidence="1" id="KW-0812">Transmembrane</keyword>
<dbReference type="AlphaFoldDB" id="A0A1H7FAC7"/>
<dbReference type="Proteomes" id="UP000199506">
    <property type="component" value="Unassembled WGS sequence"/>
</dbReference>
<dbReference type="EMBL" id="FOAK01000001">
    <property type="protein sequence ID" value="SEK21332.1"/>
    <property type="molecule type" value="Genomic_DNA"/>
</dbReference>
<sequence>MKYLKISILLLILLLGISTVSSHGVDVTADTMVVANDSNGKMVKSIAESNNINISVYKFTSEDEVTHILEHSINNTNKRILFTAYQETANDFLKKHPDMSNRIIVIDTVNDNTTLEGLQNIMNVPIENVNSENNFGLPLTIGIIIGLLIGIGCGAYIMKR</sequence>
<dbReference type="STRING" id="190974.SAMN05216439_0596"/>
<proteinExistence type="predicted"/>
<reference evidence="2 3" key="1">
    <citation type="submission" date="2016-10" db="EMBL/GenBank/DDBJ databases">
        <authorList>
            <person name="de Groot N.N."/>
        </authorList>
    </citation>
    <scope>NUCLEOTIDE SEQUENCE [LARGE SCALE GENOMIC DNA]</scope>
    <source>
        <strain evidence="2 3">DSM 11978</strain>
    </source>
</reference>
<evidence type="ECO:0000313" key="2">
    <source>
        <dbReference type="EMBL" id="SEK21332.1"/>
    </source>
</evidence>
<feature type="transmembrane region" description="Helical" evidence="1">
    <location>
        <begin position="135"/>
        <end position="158"/>
    </location>
</feature>
<organism evidence="2 3">
    <name type="scientific">Methanobrevibacter gottschalkii</name>
    <dbReference type="NCBI Taxonomy" id="190974"/>
    <lineage>
        <taxon>Archaea</taxon>
        <taxon>Methanobacteriati</taxon>
        <taxon>Methanobacteriota</taxon>
        <taxon>Methanomada group</taxon>
        <taxon>Methanobacteria</taxon>
        <taxon>Methanobacteriales</taxon>
        <taxon>Methanobacteriaceae</taxon>
        <taxon>Methanobrevibacter</taxon>
    </lineage>
</organism>
<name>A0A1H7FAC7_9EURY</name>
<evidence type="ECO:0000256" key="1">
    <source>
        <dbReference type="SAM" id="Phobius"/>
    </source>
</evidence>
<keyword evidence="1" id="KW-1133">Transmembrane helix</keyword>
<dbReference type="OrthoDB" id="70211at2157"/>